<comment type="similarity">
    <text evidence="1">Belongs to the Frigida family.</text>
</comment>
<feature type="coiled-coil region" evidence="5">
    <location>
        <begin position="1"/>
        <end position="77"/>
    </location>
</feature>
<evidence type="ECO:0000256" key="5">
    <source>
        <dbReference type="SAM" id="Coils"/>
    </source>
</evidence>
<dbReference type="PANTHER" id="PTHR31791">
    <property type="entry name" value="FRIGIDA-LIKE PROTEIN 3-RELATED"/>
    <property type="match status" value="1"/>
</dbReference>
<dbReference type="RefSeq" id="XP_030514804.1">
    <property type="nucleotide sequence ID" value="XM_030658944.2"/>
</dbReference>
<reference evidence="7" key="1">
    <citation type="submission" date="2025-08" db="UniProtKB">
        <authorList>
            <consortium name="RefSeq"/>
        </authorList>
    </citation>
    <scope>IDENTIFICATION</scope>
    <source>
        <tissue evidence="7">Leaf</tissue>
    </source>
</reference>
<feature type="coiled-coil region" evidence="5">
    <location>
        <begin position="102"/>
        <end position="203"/>
    </location>
</feature>
<proteinExistence type="inferred from homology"/>
<dbReference type="OrthoDB" id="1166041at2759"/>
<organism evidence="6 7">
    <name type="scientific">Rhodamnia argentea</name>
    <dbReference type="NCBI Taxonomy" id="178133"/>
    <lineage>
        <taxon>Eukaryota</taxon>
        <taxon>Viridiplantae</taxon>
        <taxon>Streptophyta</taxon>
        <taxon>Embryophyta</taxon>
        <taxon>Tracheophyta</taxon>
        <taxon>Spermatophyta</taxon>
        <taxon>Magnoliopsida</taxon>
        <taxon>eudicotyledons</taxon>
        <taxon>Gunneridae</taxon>
        <taxon>Pentapetalae</taxon>
        <taxon>rosids</taxon>
        <taxon>malvids</taxon>
        <taxon>Myrtales</taxon>
        <taxon>Myrtaceae</taxon>
        <taxon>Myrtoideae</taxon>
        <taxon>Myrteae</taxon>
        <taxon>Australasian group</taxon>
        <taxon>Rhodamnia</taxon>
    </lineage>
</organism>
<dbReference type="Proteomes" id="UP000827889">
    <property type="component" value="Chromosome 6"/>
</dbReference>
<keyword evidence="2" id="KW-0217">Developmental protein</keyword>
<gene>
    <name evidence="7" type="primary">LOC115728613</name>
</gene>
<feature type="coiled-coil region" evidence="5">
    <location>
        <begin position="361"/>
        <end position="500"/>
    </location>
</feature>
<keyword evidence="5" id="KW-0175">Coiled coil</keyword>
<evidence type="ECO:0000256" key="3">
    <source>
        <dbReference type="ARBA" id="ARBA00022782"/>
    </source>
</evidence>
<evidence type="ECO:0000313" key="7">
    <source>
        <dbReference type="RefSeq" id="XP_030514804.1"/>
    </source>
</evidence>
<protein>
    <submittedName>
        <fullName evidence="7">Myosin heavy chain, non-muscle-like isoform X1</fullName>
    </submittedName>
</protein>
<dbReference type="AlphaFoldDB" id="A0A8B8MY07"/>
<dbReference type="GO" id="GO:0009908">
    <property type="term" value="P:flower development"/>
    <property type="evidence" value="ECO:0007669"/>
    <property type="project" value="UniProtKB-KW"/>
</dbReference>
<keyword evidence="4" id="KW-0287">Flowering</keyword>
<feature type="coiled-coil region" evidence="5">
    <location>
        <begin position="249"/>
        <end position="332"/>
    </location>
</feature>
<evidence type="ECO:0000313" key="6">
    <source>
        <dbReference type="Proteomes" id="UP000827889"/>
    </source>
</evidence>
<keyword evidence="3" id="KW-0221">Differentiation</keyword>
<keyword evidence="6" id="KW-1185">Reference proteome</keyword>
<name>A0A8B8MY07_9MYRT</name>
<evidence type="ECO:0000256" key="1">
    <source>
        <dbReference type="ARBA" id="ARBA00008956"/>
    </source>
</evidence>
<dbReference type="Pfam" id="PF07899">
    <property type="entry name" value="Frigida"/>
    <property type="match status" value="2"/>
</dbReference>
<dbReference type="GeneID" id="115728613"/>
<accession>A0A8B8MY07</accession>
<dbReference type="Gene3D" id="1.10.287.1490">
    <property type="match status" value="1"/>
</dbReference>
<dbReference type="GO" id="GO:0030154">
    <property type="term" value="P:cell differentiation"/>
    <property type="evidence" value="ECO:0007669"/>
    <property type="project" value="UniProtKB-KW"/>
</dbReference>
<dbReference type="SUPFAM" id="SSF57997">
    <property type="entry name" value="Tropomyosin"/>
    <property type="match status" value="2"/>
</dbReference>
<dbReference type="KEGG" id="rarg:115728613"/>
<sequence length="1002" mass="114333">MEKVSEKLKQAELKKEGISEAYEQVHAQASNLLSFALMWKDLEEHFDGIQRSLECRSEQLLERERSLEERRRVVESKEGELCSLQRRIEECEGEIGGKTRELTSVKEQVKRLCDERESEEKRLVLTRGELSDCVSLIRDKEEELSSLRKSMEECVGNYSSKKVEMDLLQQKVSLLEKKVGQLQISLEENARELDLEREKLESTRSSHKKLCGEVDLKRLDLSMVENLLEDRYETACTRENQLSSLEHSIEELDRVIVLKQGELQSLEDEINDGCLELQVKEEELGRVKKCVEESTKALESKESLLHSTKALIKENNEKLESKQKQYDAIEKLISDRSVALDSKEKVFRFIEMTIGKLSEDLKSKEGHLEGIRKCIEQLEEEMKSKNEELASVEGKERKVGRSLEYICRELSTTKRSIKDLDLELESKRKQLESIEIQNRKSAERLQLKEQEYASIQSSILECSLTLESEKKQLDLMQKSMAECSQELEFRKGQLDQIEERSKKGRRHLDLKEKHLRALDLLTEECCKILEMRKKDCEVQRNELELRKERLDLIDKALETRTRELELRESFNALSGLMTHALANVSASASEVNSQPGIGVDGKNLLMFLGQQFKEHDRAFSKALEIIQTSTDAAKLVLDGIEGFYPQDSSNGDGLDIGIIRRVCIFLLESIIKFSAKVKPQVREAARKLAFEWKAKLNVLPSPENYLEIWGFLQLLVAYKLGSDFDANEIQNLVNFVLQLRKGHGLRQLLGSSDAQPGSLRSTQQWHIKTEESEHCIVHNADDSSGGITPPPTGSVGGTLQFLQTELLTEDHATLEEISDVLQSSSDPAELILYVIEGSHRQFSNSMDMNLDTDHLRSQIFLLEQLIKVSPSTTNEVKKEAMNLAIEWKMKLTEKAESSLEVSRFLHFLAAFKLVSSFNENEILNLADRVSLNDNAPLLRQALGLASRVTVPASTLASSSGVHLQPHRERKRIASGPAIDQQSEQHLHKCRYLMKNPVHPVNI</sequence>
<dbReference type="InterPro" id="IPR012474">
    <property type="entry name" value="Frigida"/>
</dbReference>
<evidence type="ECO:0000256" key="4">
    <source>
        <dbReference type="ARBA" id="ARBA00023089"/>
    </source>
</evidence>
<evidence type="ECO:0000256" key="2">
    <source>
        <dbReference type="ARBA" id="ARBA00022473"/>
    </source>
</evidence>
<dbReference type="PANTHER" id="PTHR31791:SF70">
    <property type="entry name" value="FRIGIDA-LIKE PROTEIN"/>
    <property type="match status" value="1"/>
</dbReference>